<dbReference type="EMBL" id="CABPSJ010000007">
    <property type="protein sequence ID" value="VVE48144.1"/>
    <property type="molecule type" value="Genomic_DNA"/>
</dbReference>
<reference evidence="1 2" key="1">
    <citation type="submission" date="2019-08" db="EMBL/GenBank/DDBJ databases">
        <authorList>
            <person name="Peeters C."/>
        </authorList>
    </citation>
    <scope>NUCLEOTIDE SEQUENCE [LARGE SCALE GENOMIC DNA]</scope>
    <source>
        <strain evidence="1 2">LMG 31110</strain>
    </source>
</reference>
<name>A0A5E4YHF1_9BURK</name>
<evidence type="ECO:0000313" key="1">
    <source>
        <dbReference type="EMBL" id="VVE48144.1"/>
    </source>
</evidence>
<gene>
    <name evidence="1" type="ORF">PCO31110_04586</name>
</gene>
<organism evidence="1 2">
    <name type="scientific">Pandoraea communis</name>
    <dbReference type="NCBI Taxonomy" id="2508297"/>
    <lineage>
        <taxon>Bacteria</taxon>
        <taxon>Pseudomonadati</taxon>
        <taxon>Pseudomonadota</taxon>
        <taxon>Betaproteobacteria</taxon>
        <taxon>Burkholderiales</taxon>
        <taxon>Burkholderiaceae</taxon>
        <taxon>Pandoraea</taxon>
    </lineage>
</organism>
<protein>
    <submittedName>
        <fullName evidence="1">Uncharacterized protein</fullName>
    </submittedName>
</protein>
<dbReference type="AlphaFoldDB" id="A0A5E4YHF1"/>
<evidence type="ECO:0000313" key="2">
    <source>
        <dbReference type="Proteomes" id="UP000337189"/>
    </source>
</evidence>
<accession>A0A5E4YHF1</accession>
<sequence>MELVLDAREFLFQRSDSLSDLTGCHMPLRKLKWACMPLARPNVINTLLAGETVRPSGIAQAGEEIARIAATTGPFCFRDMAGRPGLNVPAGLVR</sequence>
<dbReference type="Proteomes" id="UP000337189">
    <property type="component" value="Unassembled WGS sequence"/>
</dbReference>
<proteinExistence type="predicted"/>